<feature type="compositionally biased region" description="Basic and acidic residues" evidence="1">
    <location>
        <begin position="1"/>
        <end position="15"/>
    </location>
</feature>
<keyword evidence="3" id="KW-1185">Reference proteome</keyword>
<accession>A0ABT2N1W7</accession>
<comment type="caution">
    <text evidence="2">The sequence shown here is derived from an EMBL/GenBank/DDBJ whole genome shotgun (WGS) entry which is preliminary data.</text>
</comment>
<evidence type="ECO:0000256" key="1">
    <source>
        <dbReference type="SAM" id="MobiDB-lite"/>
    </source>
</evidence>
<dbReference type="Proteomes" id="UP001525961">
    <property type="component" value="Unassembled WGS sequence"/>
</dbReference>
<proteinExistence type="predicted"/>
<protein>
    <submittedName>
        <fullName evidence="2">Uncharacterized protein</fullName>
    </submittedName>
</protein>
<evidence type="ECO:0000313" key="3">
    <source>
        <dbReference type="Proteomes" id="UP001525961"/>
    </source>
</evidence>
<gene>
    <name evidence="2" type="ORF">NG792_02765</name>
</gene>
<sequence length="64" mass="7222">MRPGDLREYDSDRPDPAIAQDGDSPSFNPQFLGPAIALFLQPKFRHFPENPIVALPFFPLIPFP</sequence>
<dbReference type="RefSeq" id="WP_261234437.1">
    <property type="nucleotide sequence ID" value="NZ_JAMXFA010000003.1"/>
</dbReference>
<organism evidence="2 3">
    <name type="scientific">Laspinema olomoucense D3b</name>
    <dbReference type="NCBI Taxonomy" id="2953688"/>
    <lineage>
        <taxon>Bacteria</taxon>
        <taxon>Bacillati</taxon>
        <taxon>Cyanobacteriota</taxon>
        <taxon>Cyanophyceae</taxon>
        <taxon>Oscillatoriophycideae</taxon>
        <taxon>Oscillatoriales</taxon>
        <taxon>Laspinemataceae</taxon>
        <taxon>Laspinema</taxon>
        <taxon>Laspinema olomoucense</taxon>
    </lineage>
</organism>
<evidence type="ECO:0000313" key="2">
    <source>
        <dbReference type="EMBL" id="MCT7976647.1"/>
    </source>
</evidence>
<dbReference type="EMBL" id="JAMXFA010000003">
    <property type="protein sequence ID" value="MCT7976647.1"/>
    <property type="molecule type" value="Genomic_DNA"/>
</dbReference>
<reference evidence="2 3" key="1">
    <citation type="journal article" date="2022" name="Front. Microbiol.">
        <title>High genomic differentiation and limited gene flow indicate recent cryptic speciation within the genus Laspinema (cyanobacteria).</title>
        <authorList>
            <person name="Stanojkovic A."/>
            <person name="Skoupy S."/>
            <person name="Skaloud P."/>
            <person name="Dvorak P."/>
        </authorList>
    </citation>
    <scope>NUCLEOTIDE SEQUENCE [LARGE SCALE GENOMIC DNA]</scope>
    <source>
        <strain evidence="2 3">D3b</strain>
    </source>
</reference>
<name>A0ABT2N1W7_9CYAN</name>
<feature type="region of interest" description="Disordered" evidence="1">
    <location>
        <begin position="1"/>
        <end position="26"/>
    </location>
</feature>